<name>A0A842HGX5_9BACT</name>
<dbReference type="GO" id="GO:0030288">
    <property type="term" value="C:outer membrane-bounded periplasmic space"/>
    <property type="evidence" value="ECO:0007669"/>
    <property type="project" value="UniProtKB-ARBA"/>
</dbReference>
<dbReference type="Proteomes" id="UP000546464">
    <property type="component" value="Unassembled WGS sequence"/>
</dbReference>
<dbReference type="FunFam" id="3.10.105.10:FF:000001">
    <property type="entry name" value="Oligopeptide ABC transporter, oligopeptide-binding protein"/>
    <property type="match status" value="1"/>
</dbReference>
<protein>
    <submittedName>
        <fullName evidence="6">Peptide ABC transporter substrate-binding protein</fullName>
    </submittedName>
</protein>
<dbReference type="PANTHER" id="PTHR30290">
    <property type="entry name" value="PERIPLASMIC BINDING COMPONENT OF ABC TRANSPORTER"/>
    <property type="match status" value="1"/>
</dbReference>
<dbReference type="CDD" id="cd08504">
    <property type="entry name" value="PBP2_OppA"/>
    <property type="match status" value="1"/>
</dbReference>
<dbReference type="Gene3D" id="3.10.105.10">
    <property type="entry name" value="Dipeptide-binding Protein, Domain 3"/>
    <property type="match status" value="1"/>
</dbReference>
<dbReference type="Gene3D" id="3.40.190.10">
    <property type="entry name" value="Periplasmic binding protein-like II"/>
    <property type="match status" value="1"/>
</dbReference>
<dbReference type="InterPro" id="IPR030678">
    <property type="entry name" value="Peptide/Ni-bd"/>
</dbReference>
<evidence type="ECO:0000259" key="5">
    <source>
        <dbReference type="Pfam" id="PF00496"/>
    </source>
</evidence>
<comment type="caution">
    <text evidence="6">The sequence shown here is derived from an EMBL/GenBank/DDBJ whole genome shotgun (WGS) entry which is preliminary data.</text>
</comment>
<dbReference type="GO" id="GO:0043190">
    <property type="term" value="C:ATP-binding cassette (ABC) transporter complex"/>
    <property type="evidence" value="ECO:0007669"/>
    <property type="project" value="InterPro"/>
</dbReference>
<dbReference type="FunFam" id="3.90.76.10:FF:000001">
    <property type="entry name" value="Oligopeptide ABC transporter substrate-binding protein"/>
    <property type="match status" value="1"/>
</dbReference>
<feature type="domain" description="Solute-binding protein family 5" evidence="5">
    <location>
        <begin position="75"/>
        <end position="455"/>
    </location>
</feature>
<dbReference type="EMBL" id="JACHVB010000034">
    <property type="protein sequence ID" value="MBC2594807.1"/>
    <property type="molecule type" value="Genomic_DNA"/>
</dbReference>
<dbReference type="Gene3D" id="3.90.76.10">
    <property type="entry name" value="Dipeptide-binding Protein, Domain 1"/>
    <property type="match status" value="1"/>
</dbReference>
<keyword evidence="3" id="KW-0813">Transport</keyword>
<evidence type="ECO:0000256" key="2">
    <source>
        <dbReference type="ARBA" id="ARBA00005695"/>
    </source>
</evidence>
<dbReference type="PANTHER" id="PTHR30290:SF10">
    <property type="entry name" value="PERIPLASMIC OLIGOPEPTIDE-BINDING PROTEIN-RELATED"/>
    <property type="match status" value="1"/>
</dbReference>
<dbReference type="GO" id="GO:1904680">
    <property type="term" value="F:peptide transmembrane transporter activity"/>
    <property type="evidence" value="ECO:0007669"/>
    <property type="project" value="TreeGrafter"/>
</dbReference>
<proteinExistence type="inferred from homology"/>
<sequence length="540" mass="61233">MRFLVPILVILMLLGGCGRPRTPVEKANAEGILLLGNGADPKDLDPQITTGLPEFIIQTALFEGLTTPNPRTSAPEPGVAESWTHNTDHTTYTFKLRPEARWSNGDPVTAEDFVFSYERILSPAFAAEYAMLLFPLKNARAFNAGEITDFSQVGVKALDAHTLQLETEGPTPHLPIIVSHNAYFPVHPATILKFGKMTDRHTRWTKPGNLVSNGPFQLVDWNLNERILVERNPHYWDADTVRLNGIAFLPITNQNTEERAFRSGQIHVTDSVPLSKRDAYRLSGSPDLHMDPWLGTYYYLLNTARPPFDDARVREAFNDAIDRQALVDTVTRGQETIALGIVPPNMEPYHSPPSPIRYDVERARALLAEAGYPDGKGFPAVELLYNTSELHRPIAEALQKMWQKNLGVEVELVNQSWPVYLDRRKKGDYDMARAGWFGDFFDASTFLTMWTSDSGLNHSGWSSPEFDALIKRSEMTADATERLEVLREAEAVFMREMPFLPLYFYNRIYLKRPEVQGWYPNLLDLHPFKYVWLDPSLSPQ</sequence>
<keyword evidence="4" id="KW-0732">Signal</keyword>
<dbReference type="InterPro" id="IPR039424">
    <property type="entry name" value="SBP_5"/>
</dbReference>
<gene>
    <name evidence="6" type="ORF">H5P28_11100</name>
</gene>
<evidence type="ECO:0000313" key="6">
    <source>
        <dbReference type="EMBL" id="MBC2594807.1"/>
    </source>
</evidence>
<accession>A0A842HGX5</accession>
<evidence type="ECO:0000313" key="7">
    <source>
        <dbReference type="Proteomes" id="UP000546464"/>
    </source>
</evidence>
<dbReference type="InterPro" id="IPR000914">
    <property type="entry name" value="SBP_5_dom"/>
</dbReference>
<evidence type="ECO:0000256" key="4">
    <source>
        <dbReference type="ARBA" id="ARBA00022729"/>
    </source>
</evidence>
<dbReference type="AlphaFoldDB" id="A0A842HGX5"/>
<dbReference type="RefSeq" id="WP_185675771.1">
    <property type="nucleotide sequence ID" value="NZ_JACHVB010000034.1"/>
</dbReference>
<comment type="similarity">
    <text evidence="2">Belongs to the bacterial solute-binding protein 5 family.</text>
</comment>
<organism evidence="6 7">
    <name type="scientific">Ruficoccus amylovorans</name>
    <dbReference type="NCBI Taxonomy" id="1804625"/>
    <lineage>
        <taxon>Bacteria</taxon>
        <taxon>Pseudomonadati</taxon>
        <taxon>Verrucomicrobiota</taxon>
        <taxon>Opitutia</taxon>
        <taxon>Puniceicoccales</taxon>
        <taxon>Cerasicoccaceae</taxon>
        <taxon>Ruficoccus</taxon>
    </lineage>
</organism>
<dbReference type="SUPFAM" id="SSF53850">
    <property type="entry name" value="Periplasmic binding protein-like II"/>
    <property type="match status" value="1"/>
</dbReference>
<evidence type="ECO:0000256" key="3">
    <source>
        <dbReference type="ARBA" id="ARBA00022448"/>
    </source>
</evidence>
<dbReference type="GO" id="GO:0015833">
    <property type="term" value="P:peptide transport"/>
    <property type="evidence" value="ECO:0007669"/>
    <property type="project" value="TreeGrafter"/>
</dbReference>
<dbReference type="Pfam" id="PF00496">
    <property type="entry name" value="SBP_bac_5"/>
    <property type="match status" value="1"/>
</dbReference>
<comment type="subcellular location">
    <subcellularLocation>
        <location evidence="1">Cell envelope</location>
    </subcellularLocation>
</comment>
<dbReference type="PROSITE" id="PS51257">
    <property type="entry name" value="PROKAR_LIPOPROTEIN"/>
    <property type="match status" value="1"/>
</dbReference>
<keyword evidence="7" id="KW-1185">Reference proteome</keyword>
<reference evidence="6 7" key="1">
    <citation type="submission" date="2020-07" db="EMBL/GenBank/DDBJ databases">
        <authorList>
            <person name="Feng X."/>
        </authorList>
    </citation>
    <scope>NUCLEOTIDE SEQUENCE [LARGE SCALE GENOMIC DNA]</scope>
    <source>
        <strain evidence="6 7">JCM31066</strain>
    </source>
</reference>
<evidence type="ECO:0000256" key="1">
    <source>
        <dbReference type="ARBA" id="ARBA00004196"/>
    </source>
</evidence>
<dbReference type="PIRSF" id="PIRSF002741">
    <property type="entry name" value="MppA"/>
    <property type="match status" value="1"/>
</dbReference>